<evidence type="ECO:0000256" key="3">
    <source>
        <dbReference type="ARBA" id="ARBA00022630"/>
    </source>
</evidence>
<dbReference type="GO" id="GO:0016491">
    <property type="term" value="F:oxidoreductase activity"/>
    <property type="evidence" value="ECO:0007669"/>
    <property type="project" value="UniProtKB-KW"/>
</dbReference>
<evidence type="ECO:0000256" key="4">
    <source>
        <dbReference type="ARBA" id="ARBA00022827"/>
    </source>
</evidence>
<dbReference type="InterPro" id="IPR016169">
    <property type="entry name" value="FAD-bd_PCMH_sub2"/>
</dbReference>
<keyword evidence="5" id="KW-0560">Oxidoreductase</keyword>
<keyword evidence="4" id="KW-0274">FAD</keyword>
<dbReference type="InterPro" id="IPR036318">
    <property type="entry name" value="FAD-bd_PCMH-like_sf"/>
</dbReference>
<gene>
    <name evidence="8" type="ORF">GRF29_69g2049766</name>
</gene>
<dbReference type="InterPro" id="IPR006094">
    <property type="entry name" value="Oxid_FAD_bind_N"/>
</dbReference>
<protein>
    <recommendedName>
        <fullName evidence="7">FAD-binding PCMH-type domain-containing protein</fullName>
    </recommendedName>
</protein>
<organism evidence="8 9">
    <name type="scientific">Pseudopithomyces chartarum</name>
    <dbReference type="NCBI Taxonomy" id="1892770"/>
    <lineage>
        <taxon>Eukaryota</taxon>
        <taxon>Fungi</taxon>
        <taxon>Dikarya</taxon>
        <taxon>Ascomycota</taxon>
        <taxon>Pezizomycotina</taxon>
        <taxon>Dothideomycetes</taxon>
        <taxon>Pleosporomycetidae</taxon>
        <taxon>Pleosporales</taxon>
        <taxon>Massarineae</taxon>
        <taxon>Didymosphaeriaceae</taxon>
        <taxon>Pseudopithomyces</taxon>
    </lineage>
</organism>
<evidence type="ECO:0000313" key="9">
    <source>
        <dbReference type="Proteomes" id="UP001280581"/>
    </source>
</evidence>
<dbReference type="PANTHER" id="PTHR42973:SF39">
    <property type="entry name" value="FAD-BINDING PCMH-TYPE DOMAIN-CONTAINING PROTEIN"/>
    <property type="match status" value="1"/>
</dbReference>
<comment type="similarity">
    <text evidence="2">Belongs to the oxygen-dependent FAD-linked oxidoreductase family.</text>
</comment>
<dbReference type="AlphaFoldDB" id="A0AAN6M1G2"/>
<dbReference type="InterPro" id="IPR050416">
    <property type="entry name" value="FAD-linked_Oxidoreductase"/>
</dbReference>
<dbReference type="Gene3D" id="3.40.462.20">
    <property type="match status" value="1"/>
</dbReference>
<evidence type="ECO:0000259" key="7">
    <source>
        <dbReference type="PROSITE" id="PS51387"/>
    </source>
</evidence>
<keyword evidence="6" id="KW-0732">Signal</keyword>
<keyword evidence="9" id="KW-1185">Reference proteome</keyword>
<dbReference type="PROSITE" id="PS51387">
    <property type="entry name" value="FAD_PCMH"/>
    <property type="match status" value="1"/>
</dbReference>
<dbReference type="Pfam" id="PF08031">
    <property type="entry name" value="BBE"/>
    <property type="match status" value="1"/>
</dbReference>
<proteinExistence type="inferred from homology"/>
<comment type="cofactor">
    <cofactor evidence="1">
        <name>FAD</name>
        <dbReference type="ChEBI" id="CHEBI:57692"/>
    </cofactor>
</comment>
<feature type="signal peptide" evidence="6">
    <location>
        <begin position="1"/>
        <end position="23"/>
    </location>
</feature>
<dbReference type="Pfam" id="PF01565">
    <property type="entry name" value="FAD_binding_4"/>
    <property type="match status" value="1"/>
</dbReference>
<dbReference type="InterPro" id="IPR016166">
    <property type="entry name" value="FAD-bd_PCMH"/>
</dbReference>
<feature type="chain" id="PRO_5042929774" description="FAD-binding PCMH-type domain-containing protein" evidence="6">
    <location>
        <begin position="24"/>
        <end position="497"/>
    </location>
</feature>
<dbReference type="Proteomes" id="UP001280581">
    <property type="component" value="Unassembled WGS sequence"/>
</dbReference>
<evidence type="ECO:0000256" key="5">
    <source>
        <dbReference type="ARBA" id="ARBA00023002"/>
    </source>
</evidence>
<accession>A0AAN6M1G2</accession>
<dbReference type="PANTHER" id="PTHR42973">
    <property type="entry name" value="BINDING OXIDOREDUCTASE, PUTATIVE (AFU_ORTHOLOGUE AFUA_1G17690)-RELATED"/>
    <property type="match status" value="1"/>
</dbReference>
<keyword evidence="3" id="KW-0285">Flavoprotein</keyword>
<evidence type="ECO:0000256" key="1">
    <source>
        <dbReference type="ARBA" id="ARBA00001974"/>
    </source>
</evidence>
<dbReference type="GO" id="GO:0071949">
    <property type="term" value="F:FAD binding"/>
    <property type="evidence" value="ECO:0007669"/>
    <property type="project" value="InterPro"/>
</dbReference>
<dbReference type="EMBL" id="WVTA01000006">
    <property type="protein sequence ID" value="KAK3209504.1"/>
    <property type="molecule type" value="Genomic_DNA"/>
</dbReference>
<sequence>MVAASSNLRQLVALLCLASTALAGKAEVIQSCLDQGGVQTTISSDETWTNETAAFQFRVPRQPVAVAHPNDKSQVALALGCARNASVQVRALGRGHSFQGYGFGNPGNLVIDMSTFDKLSFDESTKELTFGGGANVGPSAKYLWDNYQRHFPHVRGSHVGLAGSSMGGGYGTTSRFLGIPTDNLVSVEFMLANGTIVTAGPGSDLLWAAKGAGPSFGIVLSATTKTFEVPIDGAVSYTLKLGEVNIDTASAALVKIQKWVVDGKAPDELSLRYSIGDFSSAGFFYGTEAAFDKVFEPLLKSLRTVAPNVSVTKTVIPSFWDSEVAAAGAGMNSPTGGALGGRASLVQSWVVTNKHPLTQKQSKALLESYHSLNRTDITGSGFLDLWGGISRDISDSDTAFAHGDNLWLVRVDGVASSGVWPSDGNAYMQGLLKPFESSLKKSAPLRSFVNYVNSELSVKEWSSRLYGAKNFAKLQKIKAAVDPKGVFSGYGLAIPTK</sequence>
<evidence type="ECO:0000256" key="6">
    <source>
        <dbReference type="SAM" id="SignalP"/>
    </source>
</evidence>
<reference evidence="8 9" key="1">
    <citation type="submission" date="2021-02" db="EMBL/GenBank/DDBJ databases">
        <title>Genome assembly of Pseudopithomyces chartarum.</title>
        <authorList>
            <person name="Jauregui R."/>
            <person name="Singh J."/>
            <person name="Voisey C."/>
        </authorList>
    </citation>
    <scope>NUCLEOTIDE SEQUENCE [LARGE SCALE GENOMIC DNA]</scope>
    <source>
        <strain evidence="8 9">AGR01</strain>
    </source>
</reference>
<evidence type="ECO:0000313" key="8">
    <source>
        <dbReference type="EMBL" id="KAK3209504.1"/>
    </source>
</evidence>
<evidence type="ECO:0000256" key="2">
    <source>
        <dbReference type="ARBA" id="ARBA00005466"/>
    </source>
</evidence>
<comment type="caution">
    <text evidence="8">The sequence shown here is derived from an EMBL/GenBank/DDBJ whole genome shotgun (WGS) entry which is preliminary data.</text>
</comment>
<feature type="domain" description="FAD-binding PCMH-type" evidence="7">
    <location>
        <begin position="59"/>
        <end position="229"/>
    </location>
</feature>
<dbReference type="Gene3D" id="3.30.465.10">
    <property type="match status" value="1"/>
</dbReference>
<dbReference type="SUPFAM" id="SSF56176">
    <property type="entry name" value="FAD-binding/transporter-associated domain-like"/>
    <property type="match status" value="1"/>
</dbReference>
<name>A0AAN6M1G2_9PLEO</name>
<dbReference type="InterPro" id="IPR012951">
    <property type="entry name" value="BBE"/>
</dbReference>